<proteinExistence type="predicted"/>
<sequence length="163" mass="18258">MRALSRSQKRDIVAANADTVISKELLKLEYPEGYCQSELEADARESRREGDANGQSEVFLLVNDPYCSYSLTCLSVAGRKWPTEMQYNSETDTPGLFPTLFRRLIYTAVTHSQTNREAVYCGKIAPVCVMRAENCVVAFSNHLQAKLCPTMRTSIDIHGLLSL</sequence>
<reference evidence="1 2" key="1">
    <citation type="journal article" date="2021" name="Elife">
        <title>Chloroplast acquisition without the gene transfer in kleptoplastic sea slugs, Plakobranchus ocellatus.</title>
        <authorList>
            <person name="Maeda T."/>
            <person name="Takahashi S."/>
            <person name="Yoshida T."/>
            <person name="Shimamura S."/>
            <person name="Takaki Y."/>
            <person name="Nagai Y."/>
            <person name="Toyoda A."/>
            <person name="Suzuki Y."/>
            <person name="Arimoto A."/>
            <person name="Ishii H."/>
            <person name="Satoh N."/>
            <person name="Nishiyama T."/>
            <person name="Hasebe M."/>
            <person name="Maruyama T."/>
            <person name="Minagawa J."/>
            <person name="Obokata J."/>
            <person name="Shigenobu S."/>
        </authorList>
    </citation>
    <scope>NUCLEOTIDE SEQUENCE [LARGE SCALE GENOMIC DNA]</scope>
</reference>
<protein>
    <submittedName>
        <fullName evidence="1">Uncharacterized protein</fullName>
    </submittedName>
</protein>
<name>A0AAV4D102_9GAST</name>
<evidence type="ECO:0000313" key="1">
    <source>
        <dbReference type="EMBL" id="GFO37886.1"/>
    </source>
</evidence>
<organism evidence="1 2">
    <name type="scientific">Plakobranchus ocellatus</name>
    <dbReference type="NCBI Taxonomy" id="259542"/>
    <lineage>
        <taxon>Eukaryota</taxon>
        <taxon>Metazoa</taxon>
        <taxon>Spiralia</taxon>
        <taxon>Lophotrochozoa</taxon>
        <taxon>Mollusca</taxon>
        <taxon>Gastropoda</taxon>
        <taxon>Heterobranchia</taxon>
        <taxon>Euthyneura</taxon>
        <taxon>Panpulmonata</taxon>
        <taxon>Sacoglossa</taxon>
        <taxon>Placobranchoidea</taxon>
        <taxon>Plakobranchidae</taxon>
        <taxon>Plakobranchus</taxon>
    </lineage>
</organism>
<dbReference type="Proteomes" id="UP000735302">
    <property type="component" value="Unassembled WGS sequence"/>
</dbReference>
<keyword evidence="2" id="KW-1185">Reference proteome</keyword>
<dbReference type="EMBL" id="BLXT01007308">
    <property type="protein sequence ID" value="GFO37886.1"/>
    <property type="molecule type" value="Genomic_DNA"/>
</dbReference>
<dbReference type="AlphaFoldDB" id="A0AAV4D102"/>
<evidence type="ECO:0000313" key="2">
    <source>
        <dbReference type="Proteomes" id="UP000735302"/>
    </source>
</evidence>
<comment type="caution">
    <text evidence="1">The sequence shown here is derived from an EMBL/GenBank/DDBJ whole genome shotgun (WGS) entry which is preliminary data.</text>
</comment>
<gene>
    <name evidence="1" type="ORF">PoB_006439100</name>
</gene>
<accession>A0AAV4D102</accession>